<evidence type="ECO:0000313" key="1">
    <source>
        <dbReference type="EMBL" id="RED15427.1"/>
    </source>
</evidence>
<protein>
    <recommendedName>
        <fullName evidence="3">Lipoprotein</fullName>
    </recommendedName>
</protein>
<name>A0A3D9FD00_9SPHN</name>
<dbReference type="EMBL" id="QRDP01000004">
    <property type="protein sequence ID" value="RED15427.1"/>
    <property type="molecule type" value="Genomic_DNA"/>
</dbReference>
<keyword evidence="2" id="KW-1185">Reference proteome</keyword>
<evidence type="ECO:0008006" key="3">
    <source>
        <dbReference type="Google" id="ProtNLM"/>
    </source>
</evidence>
<dbReference type="AlphaFoldDB" id="A0A3D9FD00"/>
<comment type="caution">
    <text evidence="1">The sequence shown here is derived from an EMBL/GenBank/DDBJ whole genome shotgun (WGS) entry which is preliminary data.</text>
</comment>
<reference evidence="1 2" key="1">
    <citation type="submission" date="2018-07" db="EMBL/GenBank/DDBJ databases">
        <title>Genomic Encyclopedia of Type Strains, Phase IV (KMG-IV): sequencing the most valuable type-strain genomes for metagenomic binning, comparative biology and taxonomic classification.</title>
        <authorList>
            <person name="Goeker M."/>
        </authorList>
    </citation>
    <scope>NUCLEOTIDE SEQUENCE [LARGE SCALE GENOMIC DNA]</scope>
    <source>
        <strain evidence="1 2">DSM 26725</strain>
    </source>
</reference>
<evidence type="ECO:0000313" key="2">
    <source>
        <dbReference type="Proteomes" id="UP000256310"/>
    </source>
</evidence>
<accession>A0A3D9FD00</accession>
<gene>
    <name evidence="1" type="ORF">DFR46_0419</name>
</gene>
<dbReference type="PROSITE" id="PS51257">
    <property type="entry name" value="PROKAR_LIPOPROTEIN"/>
    <property type="match status" value="1"/>
</dbReference>
<proteinExistence type="predicted"/>
<dbReference type="Proteomes" id="UP000256310">
    <property type="component" value="Unassembled WGS sequence"/>
</dbReference>
<organism evidence="1 2">
    <name type="scientific">Parasphingopyxis lamellibrachiae</name>
    <dbReference type="NCBI Taxonomy" id="680125"/>
    <lineage>
        <taxon>Bacteria</taxon>
        <taxon>Pseudomonadati</taxon>
        <taxon>Pseudomonadota</taxon>
        <taxon>Alphaproteobacteria</taxon>
        <taxon>Sphingomonadales</taxon>
        <taxon>Sphingomonadaceae</taxon>
        <taxon>Parasphingopyxis</taxon>
    </lineage>
</organism>
<sequence>MFMRIFSGITVLALLSACGGGETDRASPSDSDPLLEAEAQARAELAESGMIYCAVDGASGFRPDCQIERTQGDEGVILTMRHPSGGFRRLLVTSDGRGLIVADGAEPAIVTPVSEREIEVAIAFDRYRLPATVR</sequence>